<sequence length="39" mass="4011">MRSSSSSARAAALGDDADALGSPRKWANGIALAIFESFI</sequence>
<organism evidence="1 2">
    <name type="scientific">Caballeronia novacaledonica</name>
    <dbReference type="NCBI Taxonomy" id="1544861"/>
    <lineage>
        <taxon>Bacteria</taxon>
        <taxon>Pseudomonadati</taxon>
        <taxon>Pseudomonadota</taxon>
        <taxon>Betaproteobacteria</taxon>
        <taxon>Burkholderiales</taxon>
        <taxon>Burkholderiaceae</taxon>
        <taxon>Caballeronia</taxon>
    </lineage>
</organism>
<gene>
    <name evidence="1" type="ORF">CBA19CS22_00560</name>
</gene>
<evidence type="ECO:0000313" key="1">
    <source>
        <dbReference type="EMBL" id="GJH14976.1"/>
    </source>
</evidence>
<keyword evidence="2" id="KW-1185">Reference proteome</keyword>
<dbReference type="EMBL" id="BPUR01000001">
    <property type="protein sequence ID" value="GJH14976.1"/>
    <property type="molecule type" value="Genomic_DNA"/>
</dbReference>
<comment type="caution">
    <text evidence="1">The sequence shown here is derived from an EMBL/GenBank/DDBJ whole genome shotgun (WGS) entry which is preliminary data.</text>
</comment>
<reference evidence="1" key="1">
    <citation type="submission" date="2021-09" db="EMBL/GenBank/DDBJ databases">
        <title>Isolation and characterization of 3-chlorobenzoate degrading bacteria from soils in Shizuoka.</title>
        <authorList>
            <person name="Ifat A."/>
            <person name="Ogawa N."/>
            <person name="Kimbara K."/>
            <person name="Moriuchi R."/>
            <person name="Dohra H."/>
            <person name="Shintani M."/>
        </authorList>
    </citation>
    <scope>NUCLEOTIDE SEQUENCE</scope>
    <source>
        <strain evidence="1">19CS2-2</strain>
    </source>
</reference>
<accession>A0ACB5QIR4</accession>
<evidence type="ECO:0000313" key="2">
    <source>
        <dbReference type="Proteomes" id="UP001055013"/>
    </source>
</evidence>
<protein>
    <submittedName>
        <fullName evidence="1">Uncharacterized protein</fullName>
    </submittedName>
</protein>
<proteinExistence type="predicted"/>
<name>A0ACB5QIR4_9BURK</name>
<dbReference type="Proteomes" id="UP001055013">
    <property type="component" value="Unassembled WGS sequence"/>
</dbReference>